<evidence type="ECO:0000313" key="8">
    <source>
        <dbReference type="Proteomes" id="UP000027586"/>
    </source>
</evidence>
<proteinExistence type="inferred from homology"/>
<evidence type="ECO:0000256" key="2">
    <source>
        <dbReference type="ARBA" id="ARBA00008072"/>
    </source>
</evidence>
<dbReference type="SUPFAM" id="SSF51735">
    <property type="entry name" value="NAD(P)-binding Rossmann-fold domains"/>
    <property type="match status" value="1"/>
</dbReference>
<dbReference type="GO" id="GO:0006062">
    <property type="term" value="P:sorbitol catabolic process"/>
    <property type="evidence" value="ECO:0007669"/>
    <property type="project" value="TreeGrafter"/>
</dbReference>
<sequence>MPLSCYRPPEYEIPDETTKNQGLVLDSVQHLRLATLDVPSPKADQVQIQIKTMGISSTDIQLWRTGHTGNMPLFAPQLLGCEGTGIITAVGSAVQQRFQVGDRVAIEAAIPCSQCSFCLDGRYNLCTQLCFRGMPPYDGLCARYVTHPADWLHRLPDTITFREAAMLDPLSVAIAGIDRARIGFGESMLITGCNLLGLLTLMVAKATGISPVVVVGAPGEPLDMATHLGADYTQTLDPKWSEQEIVQKIQANVAGGTHCAIDCSGEELALRVAIMTTRLGGTCCRVGIGQADQTVPVSAFALRDVTLRGVHRHHHTYPRAIELITSGRIDVNRLISHTFPLSQAAQAFQLATAPGVTKVQLTN</sequence>
<comment type="caution">
    <text evidence="7">The sequence shown here is derived from an EMBL/GenBank/DDBJ whole genome shotgun (WGS) entry which is preliminary data.</text>
</comment>
<keyword evidence="3" id="KW-0479">Metal-binding</keyword>
<comment type="similarity">
    <text evidence="2">Belongs to the zinc-containing alcohol dehydrogenase family.</text>
</comment>
<dbReference type="Gene3D" id="3.90.180.10">
    <property type="entry name" value="Medium-chain alcohol dehydrogenases, catalytic domain"/>
    <property type="match status" value="1"/>
</dbReference>
<keyword evidence="4" id="KW-0862">Zinc</keyword>
<dbReference type="OrthoDB" id="3941538at2759"/>
<dbReference type="InterPro" id="IPR036291">
    <property type="entry name" value="NAD(P)-bd_dom_sf"/>
</dbReference>
<evidence type="ECO:0000256" key="4">
    <source>
        <dbReference type="ARBA" id="ARBA00022833"/>
    </source>
</evidence>
<dbReference type="Pfam" id="PF00107">
    <property type="entry name" value="ADH_zinc_N"/>
    <property type="match status" value="1"/>
</dbReference>
<dbReference type="Pfam" id="PF08240">
    <property type="entry name" value="ADH_N"/>
    <property type="match status" value="1"/>
</dbReference>
<evidence type="ECO:0000256" key="1">
    <source>
        <dbReference type="ARBA" id="ARBA00001947"/>
    </source>
</evidence>
<dbReference type="PANTHER" id="PTHR43161">
    <property type="entry name" value="SORBITOL DEHYDROGENASE"/>
    <property type="match status" value="1"/>
</dbReference>
<keyword evidence="5" id="KW-0560">Oxidoreductase</keyword>
<evidence type="ECO:0000313" key="7">
    <source>
        <dbReference type="EMBL" id="CDH51874.1"/>
    </source>
</evidence>
<accession>A0A068RPD9</accession>
<protein>
    <submittedName>
        <fullName evidence="7">Alcohol dehydrogenase</fullName>
    </submittedName>
</protein>
<dbReference type="SMART" id="SM00829">
    <property type="entry name" value="PKS_ER"/>
    <property type="match status" value="1"/>
</dbReference>
<keyword evidence="8" id="KW-1185">Reference proteome</keyword>
<gene>
    <name evidence="7" type="ORF">LCOR_03424.1</name>
</gene>
<evidence type="ECO:0000256" key="3">
    <source>
        <dbReference type="ARBA" id="ARBA00022723"/>
    </source>
</evidence>
<dbReference type="STRING" id="1263082.A0A068RPD9"/>
<dbReference type="AlphaFoldDB" id="A0A068RPD9"/>
<comment type="cofactor">
    <cofactor evidence="1">
        <name>Zn(2+)</name>
        <dbReference type="ChEBI" id="CHEBI:29105"/>
    </cofactor>
</comment>
<dbReference type="Gene3D" id="3.40.50.720">
    <property type="entry name" value="NAD(P)-binding Rossmann-like Domain"/>
    <property type="match status" value="1"/>
</dbReference>
<organism evidence="7 8">
    <name type="scientific">Lichtheimia corymbifera JMRC:FSU:9682</name>
    <dbReference type="NCBI Taxonomy" id="1263082"/>
    <lineage>
        <taxon>Eukaryota</taxon>
        <taxon>Fungi</taxon>
        <taxon>Fungi incertae sedis</taxon>
        <taxon>Mucoromycota</taxon>
        <taxon>Mucoromycotina</taxon>
        <taxon>Mucoromycetes</taxon>
        <taxon>Mucorales</taxon>
        <taxon>Lichtheimiaceae</taxon>
        <taxon>Lichtheimia</taxon>
    </lineage>
</organism>
<reference evidence="7" key="1">
    <citation type="submission" date="2013-08" db="EMBL/GenBank/DDBJ databases">
        <title>Gene expansion shapes genome architecture in the human pathogen Lichtheimia corymbifera: an evolutionary genomics analysis in the ancient terrestrial Mucorales (Mucoromycotina).</title>
        <authorList>
            <person name="Schwartze V.U."/>
            <person name="Winter S."/>
            <person name="Shelest E."/>
            <person name="Marcet-Houben M."/>
            <person name="Horn F."/>
            <person name="Wehner S."/>
            <person name="Hoffmann K."/>
            <person name="Riege K."/>
            <person name="Sammeth M."/>
            <person name="Nowrousian M."/>
            <person name="Valiante V."/>
            <person name="Linde J."/>
            <person name="Jacobsen I.D."/>
            <person name="Marz M."/>
            <person name="Brakhage A.A."/>
            <person name="Gabaldon T."/>
            <person name="Bocker S."/>
            <person name="Voigt K."/>
        </authorList>
    </citation>
    <scope>NUCLEOTIDE SEQUENCE [LARGE SCALE GENOMIC DNA]</scope>
    <source>
        <strain evidence="7">FSU 9682</strain>
    </source>
</reference>
<dbReference type="InterPro" id="IPR011032">
    <property type="entry name" value="GroES-like_sf"/>
</dbReference>
<dbReference type="VEuPathDB" id="FungiDB:LCOR_03424.1"/>
<dbReference type="PANTHER" id="PTHR43161:SF9">
    <property type="entry name" value="SORBITOL DEHYDROGENASE"/>
    <property type="match status" value="1"/>
</dbReference>
<dbReference type="EMBL" id="CBTN010000011">
    <property type="protein sequence ID" value="CDH51874.1"/>
    <property type="molecule type" value="Genomic_DNA"/>
</dbReference>
<dbReference type="SUPFAM" id="SSF50129">
    <property type="entry name" value="GroES-like"/>
    <property type="match status" value="1"/>
</dbReference>
<dbReference type="GO" id="GO:0003939">
    <property type="term" value="F:L-iditol 2-dehydrogenase (NAD+) activity"/>
    <property type="evidence" value="ECO:0007669"/>
    <property type="project" value="TreeGrafter"/>
</dbReference>
<name>A0A068RPD9_9FUNG</name>
<dbReference type="GO" id="GO:0046872">
    <property type="term" value="F:metal ion binding"/>
    <property type="evidence" value="ECO:0007669"/>
    <property type="project" value="UniProtKB-KW"/>
</dbReference>
<dbReference type="Proteomes" id="UP000027586">
    <property type="component" value="Unassembled WGS sequence"/>
</dbReference>
<dbReference type="InterPro" id="IPR013154">
    <property type="entry name" value="ADH-like_N"/>
</dbReference>
<evidence type="ECO:0000256" key="5">
    <source>
        <dbReference type="ARBA" id="ARBA00023002"/>
    </source>
</evidence>
<dbReference type="InterPro" id="IPR020843">
    <property type="entry name" value="ER"/>
</dbReference>
<feature type="domain" description="Enoyl reductase (ER)" evidence="6">
    <location>
        <begin position="26"/>
        <end position="361"/>
    </location>
</feature>
<dbReference type="InterPro" id="IPR013149">
    <property type="entry name" value="ADH-like_C"/>
</dbReference>
<evidence type="ECO:0000259" key="6">
    <source>
        <dbReference type="SMART" id="SM00829"/>
    </source>
</evidence>